<dbReference type="Proteomes" id="UP000199399">
    <property type="component" value="Unassembled WGS sequence"/>
</dbReference>
<dbReference type="EMBL" id="FNBP01000004">
    <property type="protein sequence ID" value="SDG03153.1"/>
    <property type="molecule type" value="Genomic_DNA"/>
</dbReference>
<sequence length="52" mass="5537">MKNYVVAAKAMAFCAGGAKAKTRVRTTAPNGTRALIHCHMTETVASKSRNTL</sequence>
<gene>
    <name evidence="1" type="ORF">SAMN04489759_104200</name>
</gene>
<dbReference type="AlphaFoldDB" id="A0A1G7QXF6"/>
<evidence type="ECO:0000313" key="1">
    <source>
        <dbReference type="EMBL" id="SDG03153.1"/>
    </source>
</evidence>
<reference evidence="2" key="1">
    <citation type="submission" date="2016-10" db="EMBL/GenBank/DDBJ databases">
        <authorList>
            <person name="Varghese N."/>
            <person name="Submissions S."/>
        </authorList>
    </citation>
    <scope>NUCLEOTIDE SEQUENCE [LARGE SCALE GENOMIC DNA]</scope>
    <source>
        <strain evidence="2">DSM 16477</strain>
    </source>
</reference>
<protein>
    <submittedName>
        <fullName evidence="1">Uncharacterized protein</fullName>
    </submittedName>
</protein>
<dbReference type="STRING" id="218672.SAMN04489759_104200"/>
<proteinExistence type="predicted"/>
<keyword evidence="2" id="KW-1185">Reference proteome</keyword>
<evidence type="ECO:0000313" key="2">
    <source>
        <dbReference type="Proteomes" id="UP000199399"/>
    </source>
</evidence>
<organism evidence="1 2">
    <name type="scientific">Sulfitobacter delicatus</name>
    <dbReference type="NCBI Taxonomy" id="218672"/>
    <lineage>
        <taxon>Bacteria</taxon>
        <taxon>Pseudomonadati</taxon>
        <taxon>Pseudomonadota</taxon>
        <taxon>Alphaproteobacteria</taxon>
        <taxon>Rhodobacterales</taxon>
        <taxon>Roseobacteraceae</taxon>
        <taxon>Sulfitobacter</taxon>
    </lineage>
</organism>
<accession>A0A1G7QXF6</accession>
<name>A0A1G7QXF6_9RHOB</name>